<gene>
    <name evidence="9" type="ORF">AB6A40_005838</name>
</gene>
<dbReference type="Pfam" id="PF13087">
    <property type="entry name" value="AAA_12"/>
    <property type="match status" value="1"/>
</dbReference>
<evidence type="ECO:0000256" key="4">
    <source>
        <dbReference type="ARBA" id="ARBA00022806"/>
    </source>
</evidence>
<evidence type="ECO:0000256" key="3">
    <source>
        <dbReference type="ARBA" id="ARBA00022801"/>
    </source>
</evidence>
<comment type="similarity">
    <text evidence="1">Belongs to the DNA2/NAM7 helicase family.</text>
</comment>
<dbReference type="InterPro" id="IPR041679">
    <property type="entry name" value="DNA2/NAM7-like_C"/>
</dbReference>
<dbReference type="InterPro" id="IPR047187">
    <property type="entry name" value="SF1_C_Upf1"/>
</dbReference>
<dbReference type="Gene3D" id="3.40.50.300">
    <property type="entry name" value="P-loop containing nucleotide triphosphate hydrolases"/>
    <property type="match status" value="2"/>
</dbReference>
<sequence length="676" mass="75586">MSLTVIDVSLFSRIRPFGVSPVKYLRLRNYSADKRLKSSKPKQKKAELAFPPKFAQKIQEWPKMLQLEIEEVANQVRTELKKYPWPELLRRGIAAGNLSVSDQYDSVSFGRMIELKGPDTPDQMSRRFRPGSPMLLCSEDGVKKIAETILLSCQNGQFLLKIRNGPSFIKGNAKYTIIPSESADVLCSLKEFLSKKSSWSSLPGGKLVQYAYRALQLPSIHCDPKVNCYLNLNDDQKRAVAAALNQKRPIVTIQGPPGTGKTAVITEIILQAIRRKKKVLVCAPSNLAVDNIMDRMNGTHFSRIGLTSSHSLDSEIENHKMFNALYGLQSEISELRSQRTSSEIRNMSRTADTLLRQIKMDIASNKQVIFSTISSGAVLVVRKLKWFPDFVIIDEAAQAMECATWIPLLNAPRCVLVGDPSQLPSTILSKKAESDGLGISLMEVLINEYGSLVNHMLRVQYRMNEHIMSWSNNYFYSSELKADKSVANMTLCDINDLKQSNIMSQPLLMIDTSSAKGLEECHQKSFRNEFEACIVIAYVQNLLAAGLKSSDIGVISPYDAQVGRLRETLGVDMVNSVDGYQGQERNVIVMSLVRNNKKGSDGRLSFWDKDARTKLKTTDFLGAPVTRAVIHSGGQMMAYALGYDWSKGHEGYNAANAKSRIFLKACDEEMKPKQKK</sequence>
<dbReference type="CDD" id="cd18808">
    <property type="entry name" value="SF1_C_Upf1"/>
    <property type="match status" value="1"/>
</dbReference>
<name>A0ABD6EP99_9BILA</name>
<dbReference type="GO" id="GO:0005524">
    <property type="term" value="F:ATP binding"/>
    <property type="evidence" value="ECO:0007669"/>
    <property type="project" value="UniProtKB-KW"/>
</dbReference>
<keyword evidence="4" id="KW-0347">Helicase</keyword>
<dbReference type="Pfam" id="PF13086">
    <property type="entry name" value="AAA_11"/>
    <property type="match status" value="2"/>
</dbReference>
<evidence type="ECO:0000256" key="5">
    <source>
        <dbReference type="ARBA" id="ARBA00022840"/>
    </source>
</evidence>
<feature type="domain" description="Helicase ATP-binding" evidence="8">
    <location>
        <begin position="228"/>
        <end position="462"/>
    </location>
</feature>
<dbReference type="Gene3D" id="2.40.30.270">
    <property type="match status" value="1"/>
</dbReference>
<proteinExistence type="inferred from homology"/>
<dbReference type="AlphaFoldDB" id="A0ABD6EP99"/>
<evidence type="ECO:0000256" key="2">
    <source>
        <dbReference type="ARBA" id="ARBA00022741"/>
    </source>
</evidence>
<keyword evidence="2" id="KW-0547">Nucleotide-binding</keyword>
<evidence type="ECO:0000259" key="8">
    <source>
        <dbReference type="SMART" id="SM00487"/>
    </source>
</evidence>
<keyword evidence="5" id="KW-0067">ATP-binding</keyword>
<accession>A0ABD6EP99</accession>
<dbReference type="SMART" id="SM00382">
    <property type="entry name" value="AAA"/>
    <property type="match status" value="1"/>
</dbReference>
<protein>
    <recommendedName>
        <fullName evidence="11">Helicase ATP-binding domain-containing protein</fullName>
    </recommendedName>
</protein>
<evidence type="ECO:0000313" key="9">
    <source>
        <dbReference type="EMBL" id="MFH4979129.1"/>
    </source>
</evidence>
<dbReference type="InterPro" id="IPR050534">
    <property type="entry name" value="Coronavir_polyprotein_1ab"/>
</dbReference>
<feature type="domain" description="AAA+ ATPase" evidence="7">
    <location>
        <begin position="247"/>
        <end position="447"/>
    </location>
</feature>
<evidence type="ECO:0000256" key="6">
    <source>
        <dbReference type="ARBA" id="ARBA00048432"/>
    </source>
</evidence>
<dbReference type="GO" id="GO:0003678">
    <property type="term" value="F:DNA helicase activity"/>
    <property type="evidence" value="ECO:0007669"/>
    <property type="project" value="UniProtKB-EC"/>
</dbReference>
<comment type="caution">
    <text evidence="9">The sequence shown here is derived from an EMBL/GenBank/DDBJ whole genome shotgun (WGS) entry which is preliminary data.</text>
</comment>
<reference evidence="9 10" key="1">
    <citation type="submission" date="2024-08" db="EMBL/GenBank/DDBJ databases">
        <title>Gnathostoma spinigerum genome.</title>
        <authorList>
            <person name="Gonzalez-Bertolin B."/>
            <person name="Monzon S."/>
            <person name="Zaballos A."/>
            <person name="Jimenez P."/>
            <person name="Dekumyoy P."/>
            <person name="Varona S."/>
            <person name="Cuesta I."/>
            <person name="Sumanam S."/>
            <person name="Adisakwattana P."/>
            <person name="Gasser R.B."/>
            <person name="Hernandez-Gonzalez A."/>
            <person name="Young N.D."/>
            <person name="Perteguer M.J."/>
        </authorList>
    </citation>
    <scope>NUCLEOTIDE SEQUENCE [LARGE SCALE GENOMIC DNA]</scope>
    <source>
        <strain evidence="9">AL3</strain>
        <tissue evidence="9">Liver</tissue>
    </source>
</reference>
<organism evidence="9 10">
    <name type="scientific">Gnathostoma spinigerum</name>
    <dbReference type="NCBI Taxonomy" id="75299"/>
    <lineage>
        <taxon>Eukaryota</taxon>
        <taxon>Metazoa</taxon>
        <taxon>Ecdysozoa</taxon>
        <taxon>Nematoda</taxon>
        <taxon>Chromadorea</taxon>
        <taxon>Rhabditida</taxon>
        <taxon>Spirurina</taxon>
        <taxon>Gnathostomatomorpha</taxon>
        <taxon>Gnathostomatoidea</taxon>
        <taxon>Gnathostomatidae</taxon>
        <taxon>Gnathostoma</taxon>
    </lineage>
</organism>
<keyword evidence="10" id="KW-1185">Reference proteome</keyword>
<dbReference type="PANTHER" id="PTHR43788">
    <property type="entry name" value="DNA2/NAM7 HELICASE FAMILY MEMBER"/>
    <property type="match status" value="1"/>
</dbReference>
<dbReference type="EMBL" id="JBGFUD010003880">
    <property type="protein sequence ID" value="MFH4979129.1"/>
    <property type="molecule type" value="Genomic_DNA"/>
</dbReference>
<dbReference type="SUPFAM" id="SSF52540">
    <property type="entry name" value="P-loop containing nucleoside triphosphate hydrolases"/>
    <property type="match status" value="1"/>
</dbReference>
<keyword evidence="3" id="KW-0378">Hydrolase</keyword>
<dbReference type="Proteomes" id="UP001608902">
    <property type="component" value="Unassembled WGS sequence"/>
</dbReference>
<evidence type="ECO:0000259" key="7">
    <source>
        <dbReference type="SMART" id="SM00382"/>
    </source>
</evidence>
<dbReference type="InterPro" id="IPR014001">
    <property type="entry name" value="Helicase_ATP-bd"/>
</dbReference>
<dbReference type="InterPro" id="IPR003593">
    <property type="entry name" value="AAA+_ATPase"/>
</dbReference>
<dbReference type="SMART" id="SM00487">
    <property type="entry name" value="DEXDc"/>
    <property type="match status" value="1"/>
</dbReference>
<comment type="catalytic activity">
    <reaction evidence="6">
        <text>ATP + H2O = ADP + phosphate + H(+)</text>
        <dbReference type="Rhea" id="RHEA:13065"/>
        <dbReference type="ChEBI" id="CHEBI:15377"/>
        <dbReference type="ChEBI" id="CHEBI:15378"/>
        <dbReference type="ChEBI" id="CHEBI:30616"/>
        <dbReference type="ChEBI" id="CHEBI:43474"/>
        <dbReference type="ChEBI" id="CHEBI:456216"/>
        <dbReference type="EC" id="3.6.4.12"/>
    </reaction>
    <physiologicalReaction direction="left-to-right" evidence="6">
        <dbReference type="Rhea" id="RHEA:13066"/>
    </physiologicalReaction>
</comment>
<dbReference type="InterPro" id="IPR041677">
    <property type="entry name" value="DNA2/NAM7_AAA_11"/>
</dbReference>
<dbReference type="GO" id="GO:0016787">
    <property type="term" value="F:hydrolase activity"/>
    <property type="evidence" value="ECO:0007669"/>
    <property type="project" value="UniProtKB-KW"/>
</dbReference>
<dbReference type="PANTHER" id="PTHR43788:SF8">
    <property type="entry name" value="DNA-BINDING PROTEIN SMUBP-2"/>
    <property type="match status" value="1"/>
</dbReference>
<evidence type="ECO:0000313" key="10">
    <source>
        <dbReference type="Proteomes" id="UP001608902"/>
    </source>
</evidence>
<evidence type="ECO:0008006" key="11">
    <source>
        <dbReference type="Google" id="ProtNLM"/>
    </source>
</evidence>
<evidence type="ECO:0000256" key="1">
    <source>
        <dbReference type="ARBA" id="ARBA00007913"/>
    </source>
</evidence>
<dbReference type="InterPro" id="IPR027417">
    <property type="entry name" value="P-loop_NTPase"/>
</dbReference>